<name>A0A379C4M7_9FIRM</name>
<dbReference type="InterPro" id="IPR042101">
    <property type="entry name" value="SRP54_N_sf"/>
</dbReference>
<feature type="compositionally biased region" description="Acidic residues" evidence="10">
    <location>
        <begin position="84"/>
        <end position="100"/>
    </location>
</feature>
<keyword evidence="12" id="KW-0131">Cell cycle</keyword>
<dbReference type="GO" id="GO:0005886">
    <property type="term" value="C:plasma membrane"/>
    <property type="evidence" value="ECO:0007669"/>
    <property type="project" value="UniProtKB-SubCell"/>
</dbReference>
<dbReference type="Pfam" id="PF02881">
    <property type="entry name" value="SRP54_N"/>
    <property type="match status" value="1"/>
</dbReference>
<dbReference type="GO" id="GO:0006614">
    <property type="term" value="P:SRP-dependent cotranslational protein targeting to membrane"/>
    <property type="evidence" value="ECO:0007669"/>
    <property type="project" value="InterPro"/>
</dbReference>
<dbReference type="EMBL" id="UGSZ01000001">
    <property type="protein sequence ID" value="SUB57220.1"/>
    <property type="molecule type" value="Genomic_DNA"/>
</dbReference>
<dbReference type="PROSITE" id="PS00300">
    <property type="entry name" value="SRP54"/>
    <property type="match status" value="1"/>
</dbReference>
<organism evidence="12 13">
    <name type="scientific">Peptoniphilus lacrimalis</name>
    <dbReference type="NCBI Taxonomy" id="33031"/>
    <lineage>
        <taxon>Bacteria</taxon>
        <taxon>Bacillati</taxon>
        <taxon>Bacillota</taxon>
        <taxon>Tissierellia</taxon>
        <taxon>Tissierellales</taxon>
        <taxon>Peptoniphilaceae</taxon>
        <taxon>Peptoniphilus</taxon>
    </lineage>
</organism>
<evidence type="ECO:0000256" key="6">
    <source>
        <dbReference type="ARBA" id="ARBA00023136"/>
    </source>
</evidence>
<evidence type="ECO:0000256" key="7">
    <source>
        <dbReference type="ARBA" id="ARBA00023170"/>
    </source>
</evidence>
<evidence type="ECO:0000256" key="3">
    <source>
        <dbReference type="ARBA" id="ARBA00022741"/>
    </source>
</evidence>
<dbReference type="Gene3D" id="3.40.50.300">
    <property type="entry name" value="P-loop containing nucleotide triphosphate hydrolases"/>
    <property type="match status" value="1"/>
</dbReference>
<comment type="subunit">
    <text evidence="9">Part of the signal recognition particle protein translocation system, which is composed of SRP and FtsY.</text>
</comment>
<dbReference type="GO" id="GO:0003924">
    <property type="term" value="F:GTPase activity"/>
    <property type="evidence" value="ECO:0007669"/>
    <property type="project" value="UniProtKB-UniRule"/>
</dbReference>
<evidence type="ECO:0000313" key="13">
    <source>
        <dbReference type="Proteomes" id="UP000255517"/>
    </source>
</evidence>
<dbReference type="FunFam" id="3.40.50.300:FF:000053">
    <property type="entry name" value="Signal recognition particle receptor FtsY"/>
    <property type="match status" value="1"/>
</dbReference>
<keyword evidence="2 9" id="KW-0963">Cytoplasm</keyword>
<dbReference type="InterPro" id="IPR013822">
    <property type="entry name" value="Signal_recog_particl_SRP54_hlx"/>
</dbReference>
<dbReference type="CDD" id="cd17874">
    <property type="entry name" value="FtsY"/>
    <property type="match status" value="1"/>
</dbReference>
<evidence type="ECO:0000256" key="9">
    <source>
        <dbReference type="HAMAP-Rule" id="MF_00920"/>
    </source>
</evidence>
<dbReference type="GO" id="GO:0005047">
    <property type="term" value="F:signal recognition particle binding"/>
    <property type="evidence" value="ECO:0007669"/>
    <property type="project" value="TreeGrafter"/>
</dbReference>
<evidence type="ECO:0000256" key="5">
    <source>
        <dbReference type="ARBA" id="ARBA00023134"/>
    </source>
</evidence>
<dbReference type="FunFam" id="1.20.120.140:FF:000002">
    <property type="entry name" value="Signal recognition particle receptor FtsY"/>
    <property type="match status" value="1"/>
</dbReference>
<dbReference type="Gene3D" id="1.20.120.140">
    <property type="entry name" value="Signal recognition particle SRP54, nucleotide-binding domain"/>
    <property type="match status" value="1"/>
</dbReference>
<dbReference type="SUPFAM" id="SSF52540">
    <property type="entry name" value="P-loop containing nucleoside triphosphate hydrolases"/>
    <property type="match status" value="1"/>
</dbReference>
<gene>
    <name evidence="9 12" type="primary">ftsY</name>
    <name evidence="12" type="ORF">NCTC13149_01054</name>
</gene>
<evidence type="ECO:0000256" key="1">
    <source>
        <dbReference type="ARBA" id="ARBA00022475"/>
    </source>
</evidence>
<feature type="compositionally biased region" description="Basic and acidic residues" evidence="10">
    <location>
        <begin position="57"/>
        <end position="74"/>
    </location>
</feature>
<dbReference type="SMART" id="SM00382">
    <property type="entry name" value="AAA"/>
    <property type="match status" value="1"/>
</dbReference>
<evidence type="ECO:0000256" key="10">
    <source>
        <dbReference type="SAM" id="MobiDB-lite"/>
    </source>
</evidence>
<keyword evidence="3 9" id="KW-0547">Nucleotide-binding</keyword>
<dbReference type="HAMAP" id="MF_00920">
    <property type="entry name" value="FtsY"/>
    <property type="match status" value="1"/>
</dbReference>
<feature type="region of interest" description="Disordered" evidence="10">
    <location>
        <begin position="1"/>
        <end position="36"/>
    </location>
</feature>
<feature type="binding site" evidence="9">
    <location>
        <begin position="214"/>
        <end position="221"/>
    </location>
    <ligand>
        <name>GTP</name>
        <dbReference type="ChEBI" id="CHEBI:37565"/>
    </ligand>
</feature>
<keyword evidence="6 9" id="KW-0472">Membrane</keyword>
<dbReference type="InterPro" id="IPR004390">
    <property type="entry name" value="SR_rcpt_FtsY"/>
</dbReference>
<feature type="binding site" evidence="9">
    <location>
        <begin position="296"/>
        <end position="300"/>
    </location>
    <ligand>
        <name>GTP</name>
        <dbReference type="ChEBI" id="CHEBI:37565"/>
    </ligand>
</feature>
<keyword evidence="1 9" id="KW-1003">Cell membrane</keyword>
<sequence length="408" mass="45545">MFNWFKKKNKEKESLIKEDTINNKEENEQIPEENSKVNEEIFSEAHTLLDEEKNLDLTEEIDNKENIEEDRLEKTSNNSVEVKEEIEVENSSELDNDEAPNEDKGKVNFFKKLMSGLDKTRKEVGIKINTVMGNYVKIDDDMLEDLEDILISADVGMDTTMKLIDNLRETIIKEKINDPSKVKDILKSETKKLMNEELNKGISDISPSIILVVGVNGVGKTTTIGKLAKRYKDEGKSVLIAAADTFRAAAIDQLKEWGNRVNVDVISHSEGQDPAAVVFDAITAAKSRNADILIVDTAGRLHNKANLMKELEKINRIIDKKYPEAYRETLLVLDATTGQNAMNQAKTFKDAVNITGIALTKLDGTAKGGVVIALQSELQIPIKLVGVGEGIYDLQDFNLDNFLQGIFG</sequence>
<evidence type="ECO:0000256" key="8">
    <source>
        <dbReference type="ARBA" id="ARBA00048027"/>
    </source>
</evidence>
<evidence type="ECO:0000256" key="2">
    <source>
        <dbReference type="ARBA" id="ARBA00022490"/>
    </source>
</evidence>
<accession>A0A379C4M7</accession>
<feature type="domain" description="SRP54-type proteins GTP-binding" evidence="11">
    <location>
        <begin position="381"/>
        <end position="394"/>
    </location>
</feature>
<dbReference type="SUPFAM" id="SSF47364">
    <property type="entry name" value="Domain of the SRP/SRP receptor G-proteins"/>
    <property type="match status" value="1"/>
</dbReference>
<feature type="binding site" evidence="9">
    <location>
        <begin position="360"/>
        <end position="363"/>
    </location>
    <ligand>
        <name>GTP</name>
        <dbReference type="ChEBI" id="CHEBI:37565"/>
    </ligand>
</feature>
<dbReference type="SMART" id="SM00962">
    <property type="entry name" value="SRP54"/>
    <property type="match status" value="1"/>
</dbReference>
<feature type="region of interest" description="Disordered" evidence="10">
    <location>
        <begin position="57"/>
        <end position="102"/>
    </location>
</feature>
<dbReference type="InterPro" id="IPR000897">
    <property type="entry name" value="SRP54_GTPase_dom"/>
</dbReference>
<evidence type="ECO:0000259" key="11">
    <source>
        <dbReference type="PROSITE" id="PS00300"/>
    </source>
</evidence>
<dbReference type="Proteomes" id="UP000255517">
    <property type="component" value="Unassembled WGS sequence"/>
</dbReference>
<dbReference type="InterPro" id="IPR003593">
    <property type="entry name" value="AAA+_ATPase"/>
</dbReference>
<dbReference type="STRING" id="1122949.GCA_000378725_01162"/>
<dbReference type="GO" id="GO:0005525">
    <property type="term" value="F:GTP binding"/>
    <property type="evidence" value="ECO:0007669"/>
    <property type="project" value="UniProtKB-UniRule"/>
</dbReference>
<dbReference type="RefSeq" id="WP_019034894.1">
    <property type="nucleotide sequence ID" value="NZ_UGSZ01000001.1"/>
</dbReference>
<dbReference type="InterPro" id="IPR027417">
    <property type="entry name" value="P-loop_NTPase"/>
</dbReference>
<comment type="catalytic activity">
    <reaction evidence="8 9">
        <text>GTP + H2O = GDP + phosphate + H(+)</text>
        <dbReference type="Rhea" id="RHEA:19669"/>
        <dbReference type="ChEBI" id="CHEBI:15377"/>
        <dbReference type="ChEBI" id="CHEBI:15378"/>
        <dbReference type="ChEBI" id="CHEBI:37565"/>
        <dbReference type="ChEBI" id="CHEBI:43474"/>
        <dbReference type="ChEBI" id="CHEBI:58189"/>
        <dbReference type="EC" id="3.6.5.4"/>
    </reaction>
</comment>
<evidence type="ECO:0000256" key="4">
    <source>
        <dbReference type="ARBA" id="ARBA00022801"/>
    </source>
</evidence>
<keyword evidence="7 9" id="KW-0675">Receptor</keyword>
<dbReference type="SMART" id="SM00963">
    <property type="entry name" value="SRP54_N"/>
    <property type="match status" value="1"/>
</dbReference>
<comment type="similarity">
    <text evidence="9">Belongs to the GTP-binding SRP family. FtsY subfamily.</text>
</comment>
<dbReference type="PANTHER" id="PTHR43134">
    <property type="entry name" value="SIGNAL RECOGNITION PARTICLE RECEPTOR SUBUNIT ALPHA"/>
    <property type="match status" value="1"/>
</dbReference>
<feature type="compositionally biased region" description="Basic and acidic residues" evidence="10">
    <location>
        <begin position="10"/>
        <end position="36"/>
    </location>
</feature>
<comment type="subcellular location">
    <subcellularLocation>
        <location evidence="9">Cell membrane</location>
        <topology evidence="9">Peripheral membrane protein</topology>
        <orientation evidence="9">Cytoplasmic side</orientation>
    </subcellularLocation>
    <subcellularLocation>
        <location evidence="9">Cytoplasm</location>
    </subcellularLocation>
</comment>
<dbReference type="Pfam" id="PF00448">
    <property type="entry name" value="SRP54"/>
    <property type="match status" value="1"/>
</dbReference>
<proteinExistence type="inferred from homology"/>
<reference evidence="12 13" key="1">
    <citation type="submission" date="2018-06" db="EMBL/GenBank/DDBJ databases">
        <authorList>
            <consortium name="Pathogen Informatics"/>
            <person name="Doyle S."/>
        </authorList>
    </citation>
    <scope>NUCLEOTIDE SEQUENCE [LARGE SCALE GENOMIC DNA]</scope>
    <source>
        <strain evidence="12 13">NCTC13149</strain>
    </source>
</reference>
<keyword evidence="5 9" id="KW-0342">GTP-binding</keyword>
<dbReference type="GO" id="GO:0005737">
    <property type="term" value="C:cytoplasm"/>
    <property type="evidence" value="ECO:0007669"/>
    <property type="project" value="UniProtKB-SubCell"/>
</dbReference>
<protein>
    <recommendedName>
        <fullName evidence="9">Signal recognition particle receptor FtsY</fullName>
        <shortName evidence="9">SRP receptor</shortName>
        <ecNumber evidence="9">3.6.5.4</ecNumber>
    </recommendedName>
</protein>
<dbReference type="AlphaFoldDB" id="A0A379C4M7"/>
<dbReference type="OrthoDB" id="9804720at2"/>
<dbReference type="NCBIfam" id="TIGR00064">
    <property type="entry name" value="ftsY"/>
    <property type="match status" value="1"/>
</dbReference>
<keyword evidence="4 9" id="KW-0378">Hydrolase</keyword>
<dbReference type="InterPro" id="IPR036225">
    <property type="entry name" value="SRP/SRP_N"/>
</dbReference>
<dbReference type="GO" id="GO:0051301">
    <property type="term" value="P:cell division"/>
    <property type="evidence" value="ECO:0007669"/>
    <property type="project" value="UniProtKB-KW"/>
</dbReference>
<evidence type="ECO:0000313" key="12">
    <source>
        <dbReference type="EMBL" id="SUB57220.1"/>
    </source>
</evidence>
<dbReference type="PANTHER" id="PTHR43134:SF1">
    <property type="entry name" value="SIGNAL RECOGNITION PARTICLE RECEPTOR SUBUNIT ALPHA"/>
    <property type="match status" value="1"/>
</dbReference>
<comment type="function">
    <text evidence="9">Involved in targeting and insertion of nascent membrane proteins into the cytoplasmic membrane. Acts as a receptor for the complex formed by the signal recognition particle (SRP) and the ribosome-nascent chain (RNC).</text>
</comment>
<dbReference type="EC" id="3.6.5.4" evidence="9"/>
<keyword evidence="12" id="KW-0132">Cell division</keyword>